<dbReference type="PROSITE" id="PS50940">
    <property type="entry name" value="CHIT_BIND_II"/>
    <property type="match status" value="3"/>
</dbReference>
<keyword evidence="4" id="KW-1015">Disulfide bond</keyword>
<keyword evidence="2" id="KW-0732">Signal</keyword>
<dbReference type="VEuPathDB" id="VectorBase:AATE017139"/>
<dbReference type="InterPro" id="IPR051940">
    <property type="entry name" value="Chitin_bind-dev_reg"/>
</dbReference>
<evidence type="ECO:0000259" key="6">
    <source>
        <dbReference type="PROSITE" id="PS50940"/>
    </source>
</evidence>
<keyword evidence="1" id="KW-0147">Chitin-binding</keyword>
<dbReference type="STRING" id="41427.A0A182JFJ9"/>
<reference evidence="7" key="1">
    <citation type="submission" date="2022-08" db="UniProtKB">
        <authorList>
            <consortium name="EnsemblMetazoa"/>
        </authorList>
    </citation>
    <scope>IDENTIFICATION</scope>
    <source>
        <strain evidence="7">EBRO</strain>
    </source>
</reference>
<name>A0A182JFJ9_ANOAO</name>
<dbReference type="GO" id="GO:0005576">
    <property type="term" value="C:extracellular region"/>
    <property type="evidence" value="ECO:0007669"/>
    <property type="project" value="InterPro"/>
</dbReference>
<evidence type="ECO:0000313" key="7">
    <source>
        <dbReference type="EnsemblMetazoa" id="AATE017139-PA.1"/>
    </source>
</evidence>
<keyword evidence="5" id="KW-0325">Glycoprotein</keyword>
<accession>A0A182JFJ9</accession>
<proteinExistence type="predicted"/>
<dbReference type="SUPFAM" id="SSF57625">
    <property type="entry name" value="Invertebrate chitin-binding proteins"/>
    <property type="match status" value="5"/>
</dbReference>
<protein>
    <recommendedName>
        <fullName evidence="6">Chitin-binding type-2 domain-containing protein</fullName>
    </recommendedName>
</protein>
<dbReference type="EnsemblMetazoa" id="AATE017139-RA">
    <property type="protein sequence ID" value="AATE017139-PA.1"/>
    <property type="gene ID" value="AATE017139"/>
</dbReference>
<feature type="domain" description="Chitin-binding type-2" evidence="6">
    <location>
        <begin position="183"/>
        <end position="243"/>
    </location>
</feature>
<feature type="domain" description="Chitin-binding type-2" evidence="6">
    <location>
        <begin position="37"/>
        <end position="96"/>
    </location>
</feature>
<dbReference type="AlphaFoldDB" id="A0A182JFJ9"/>
<dbReference type="GO" id="GO:0008061">
    <property type="term" value="F:chitin binding"/>
    <property type="evidence" value="ECO:0007669"/>
    <property type="project" value="UniProtKB-KW"/>
</dbReference>
<evidence type="ECO:0000256" key="1">
    <source>
        <dbReference type="ARBA" id="ARBA00022669"/>
    </source>
</evidence>
<organism evidence="7">
    <name type="scientific">Anopheles atroparvus</name>
    <name type="common">European mosquito</name>
    <dbReference type="NCBI Taxonomy" id="41427"/>
    <lineage>
        <taxon>Eukaryota</taxon>
        <taxon>Metazoa</taxon>
        <taxon>Ecdysozoa</taxon>
        <taxon>Arthropoda</taxon>
        <taxon>Hexapoda</taxon>
        <taxon>Insecta</taxon>
        <taxon>Pterygota</taxon>
        <taxon>Neoptera</taxon>
        <taxon>Endopterygota</taxon>
        <taxon>Diptera</taxon>
        <taxon>Nematocera</taxon>
        <taxon>Culicoidea</taxon>
        <taxon>Culicidae</taxon>
        <taxon>Anophelinae</taxon>
        <taxon>Anopheles</taxon>
    </lineage>
</organism>
<evidence type="ECO:0000256" key="5">
    <source>
        <dbReference type="ARBA" id="ARBA00023180"/>
    </source>
</evidence>
<dbReference type="PANTHER" id="PTHR23301">
    <property type="entry name" value="CHITIN BINDING PERITROPHIN-A"/>
    <property type="match status" value="1"/>
</dbReference>
<evidence type="ECO:0000256" key="2">
    <source>
        <dbReference type="ARBA" id="ARBA00022729"/>
    </source>
</evidence>
<feature type="domain" description="Chitin-binding type-2" evidence="6">
    <location>
        <begin position="406"/>
        <end position="466"/>
    </location>
</feature>
<dbReference type="InterPro" id="IPR036508">
    <property type="entry name" value="Chitin-bd_dom_sf"/>
</dbReference>
<evidence type="ECO:0000256" key="3">
    <source>
        <dbReference type="ARBA" id="ARBA00022737"/>
    </source>
</evidence>
<dbReference type="SMART" id="SM00494">
    <property type="entry name" value="ChtBD2"/>
    <property type="match status" value="6"/>
</dbReference>
<evidence type="ECO:0000256" key="4">
    <source>
        <dbReference type="ARBA" id="ARBA00023157"/>
    </source>
</evidence>
<keyword evidence="3" id="KW-0677">Repeat</keyword>
<dbReference type="Gene3D" id="2.170.140.10">
    <property type="entry name" value="Chitin binding domain"/>
    <property type="match status" value="5"/>
</dbReference>
<sequence>MKLYLAVIAATLHLVQGQGSSPCVPGVTCPSFNCVADSRCPLVNPPQGPILLPHTSCTKFYKCSNGEACEYDCPANLHYNVNEQACDWPERACCDPAVPCQPQDPCVPGVTCPPPGVPTAPPPPVPTAPPPPVPTAPPPPVPTAPSPTVPTPPPPPVPTAPTPPPPPGPCVPGTCPNQNCVPDVRCPINENPDNPTVFPHENDCTLFYKCSLGQRCVIPCLPGQHFSPTHGHCEWPNVACCDPTIPCTGPNPGAVCEPYDRCPLFDNPDNPTVFPHETNCGMFYKCDLGRRCLLQCSAGHFSPATGRCELPNVACCDPTIPCTGPSVCEPDVNCPLTDNPNNPTVFGHGSDCSLFYKCDFGKRCLQQCSFGHFSNTTGRCEWPNEACCDPTVPCTGPNPGVTCRIDSRCPPFEDPFNPTLLPHSTSCTRFYKCSGGQACDLACPAGQHFSEVLQRCDSPDIACCDPTIPCQNPCIPGVTCPPGPIPPTIPPPTIPPTLPPPTMPPTLPPPTIPPTLPPPTIPPTLPPPATTPSDPCIPGVTCPPSDAGNCIAHPDCPSVNGPTVTLLPHANCPMFYKCNNGLACEMNCPAGYVSTNWTNSGTANSTATDPTTANSATANSASANPATTNTASSNSATTNPTASNPATTNPATSNPATTNPSTTFPSNNWARSLYSWSYLPSQRFRKLCYGF</sequence>
<dbReference type="PANTHER" id="PTHR23301:SF0">
    <property type="entry name" value="CHITIN-BINDING TYPE-2 DOMAIN-CONTAINING PROTEIN-RELATED"/>
    <property type="match status" value="1"/>
</dbReference>
<dbReference type="InterPro" id="IPR002557">
    <property type="entry name" value="Chitin-bd_dom"/>
</dbReference>
<dbReference type="Pfam" id="PF01607">
    <property type="entry name" value="CBM_14"/>
    <property type="match status" value="3"/>
</dbReference>